<sequence length="384" mass="43806">MLVLMYSLAVVALTIGTAAFYLALVPAFPVSWLYYHYFIRKPAAWTLLAAGVGIAVWETVDDGFPLSMIAPLSLLVLATWLTYWFHQDVQFPAVDYPEMAEDPLSLPLRGEMQLAVIEYGGVTKAYPLDYVIHHHIVNDRFGDKIVSLTYCAHCRSIMPFDVTDIGPLLVGSFKDTNMIVADRRTKTFFQQATFKSIIGKLHPHTLKLIHFQVLSWTDVRRLDPMPQVAKVTERDVKGMDFAVPGSYERLMSSNHTLGLPKNRRDNTFPPRTRVVGVLEPTMRPWSYLRNELLQQRVVKNEDGFYMVAVNSTINAFQGEVDGHEVKLAITEDLQLSDRATGTVWDLRGHRIRGELQSNLTPVALSDEYWFSWKLYHPDTKLIRF</sequence>
<keyword evidence="1" id="KW-0472">Membrane</keyword>
<keyword evidence="1" id="KW-0812">Transmembrane</keyword>
<name>A0A0T6LX52_WENVI</name>
<evidence type="ECO:0000256" key="1">
    <source>
        <dbReference type="SAM" id="Phobius"/>
    </source>
</evidence>
<feature type="transmembrane region" description="Helical" evidence="1">
    <location>
        <begin position="6"/>
        <end position="35"/>
    </location>
</feature>
<dbReference type="Pfam" id="PF11376">
    <property type="entry name" value="DUF3179"/>
    <property type="match status" value="1"/>
</dbReference>
<proteinExistence type="predicted"/>
<comment type="caution">
    <text evidence="2">The sequence shown here is derived from an EMBL/GenBank/DDBJ whole genome shotgun (WGS) entry which is preliminary data.</text>
</comment>
<feature type="transmembrane region" description="Helical" evidence="1">
    <location>
        <begin position="42"/>
        <end position="60"/>
    </location>
</feature>
<dbReference type="OrthoDB" id="9811352at2"/>
<evidence type="ECO:0000313" key="2">
    <source>
        <dbReference type="EMBL" id="KRV50727.1"/>
    </source>
</evidence>
<dbReference type="AlphaFoldDB" id="A0A0T6LX52"/>
<organism evidence="2 3">
    <name type="scientific">Wenjunlia vitaminophila</name>
    <name type="common">Streptomyces vitaminophilus</name>
    <dbReference type="NCBI Taxonomy" id="76728"/>
    <lineage>
        <taxon>Bacteria</taxon>
        <taxon>Bacillati</taxon>
        <taxon>Actinomycetota</taxon>
        <taxon>Actinomycetes</taxon>
        <taxon>Kitasatosporales</taxon>
        <taxon>Streptomycetaceae</taxon>
        <taxon>Wenjunlia</taxon>
    </lineage>
</organism>
<gene>
    <name evidence="2" type="ORF">AQ490_14660</name>
</gene>
<keyword evidence="1" id="KW-1133">Transmembrane helix</keyword>
<dbReference type="Proteomes" id="UP000050867">
    <property type="component" value="Unassembled WGS sequence"/>
</dbReference>
<feature type="transmembrane region" description="Helical" evidence="1">
    <location>
        <begin position="66"/>
        <end position="85"/>
    </location>
</feature>
<dbReference type="InterPro" id="IPR021516">
    <property type="entry name" value="DUF3179"/>
</dbReference>
<dbReference type="EMBL" id="LLZU01000005">
    <property type="protein sequence ID" value="KRV50727.1"/>
    <property type="molecule type" value="Genomic_DNA"/>
</dbReference>
<protein>
    <recommendedName>
        <fullName evidence="4">DUF3179 domain-containing protein</fullName>
    </recommendedName>
</protein>
<accession>A0A0T6LX52</accession>
<keyword evidence="3" id="KW-1185">Reference proteome</keyword>
<dbReference type="eggNOG" id="ENOG502ZBEJ">
    <property type="taxonomic scope" value="Bacteria"/>
</dbReference>
<reference evidence="2 3" key="1">
    <citation type="submission" date="2015-10" db="EMBL/GenBank/DDBJ databases">
        <title>Draft genome sequence of pyrrolomycin-producing Streptomyces vitaminophilus.</title>
        <authorList>
            <person name="Graham D.E."/>
            <person name="Mahan K.M."/>
            <person name="Klingeman D.M."/>
            <person name="Hettich R.L."/>
            <person name="Parry R.J."/>
        </authorList>
    </citation>
    <scope>NUCLEOTIDE SEQUENCE [LARGE SCALE GENOMIC DNA]</scope>
    <source>
        <strain evidence="2 3">ATCC 31673</strain>
    </source>
</reference>
<evidence type="ECO:0000313" key="3">
    <source>
        <dbReference type="Proteomes" id="UP000050867"/>
    </source>
</evidence>
<dbReference type="STRING" id="76728.AQ490_14660"/>
<evidence type="ECO:0008006" key="4">
    <source>
        <dbReference type="Google" id="ProtNLM"/>
    </source>
</evidence>